<feature type="compositionally biased region" description="Basic and acidic residues" evidence="16">
    <location>
        <begin position="1698"/>
        <end position="1715"/>
    </location>
</feature>
<reference evidence="21" key="1">
    <citation type="submission" date="2025-08" db="UniProtKB">
        <authorList>
            <consortium name="RefSeq"/>
        </authorList>
    </citation>
    <scope>IDENTIFICATION</scope>
    <source>
        <tissue evidence="21">Muscle</tissue>
    </source>
</reference>
<name>A0A6J2IT27_9PASS</name>
<feature type="region of interest" description="Disordered" evidence="16">
    <location>
        <begin position="476"/>
        <end position="504"/>
    </location>
</feature>
<dbReference type="InterPro" id="IPR001478">
    <property type="entry name" value="PDZ"/>
</dbReference>
<evidence type="ECO:0000256" key="12">
    <source>
        <dbReference type="ARBA" id="ARBA00022840"/>
    </source>
</evidence>
<feature type="compositionally biased region" description="Low complexity" evidence="16">
    <location>
        <begin position="985"/>
        <end position="1006"/>
    </location>
</feature>
<dbReference type="InterPro" id="IPR050236">
    <property type="entry name" value="Ser_Thr_kinase_AGC"/>
</dbReference>
<feature type="compositionally biased region" description="Basic and acidic residues" evidence="16">
    <location>
        <begin position="1433"/>
        <end position="1458"/>
    </location>
</feature>
<feature type="region of interest" description="Disordered" evidence="16">
    <location>
        <begin position="1688"/>
        <end position="1803"/>
    </location>
</feature>
<feature type="compositionally biased region" description="Low complexity" evidence="16">
    <location>
        <begin position="1423"/>
        <end position="1432"/>
    </location>
</feature>
<accession>A0A6J2IT27</accession>
<dbReference type="SMART" id="SM00228">
    <property type="entry name" value="PDZ"/>
    <property type="match status" value="1"/>
</dbReference>
<feature type="region of interest" description="Disordered" evidence="16">
    <location>
        <begin position="978"/>
        <end position="1031"/>
    </location>
</feature>
<dbReference type="PROSITE" id="PS50106">
    <property type="entry name" value="PDZ"/>
    <property type="match status" value="1"/>
</dbReference>
<feature type="compositionally biased region" description="Low complexity" evidence="16">
    <location>
        <begin position="242"/>
        <end position="251"/>
    </location>
</feature>
<dbReference type="Gene3D" id="3.30.200.20">
    <property type="entry name" value="Phosphorylase Kinase, domain 1"/>
    <property type="match status" value="1"/>
</dbReference>
<comment type="subcellular location">
    <subcellularLocation>
        <location evidence="2">Cytoplasm</location>
    </subcellularLocation>
</comment>
<organism evidence="20 21">
    <name type="scientific">Pipra filicauda</name>
    <name type="common">Wire-tailed manakin</name>
    <dbReference type="NCBI Taxonomy" id="649802"/>
    <lineage>
        <taxon>Eukaryota</taxon>
        <taxon>Metazoa</taxon>
        <taxon>Chordata</taxon>
        <taxon>Craniata</taxon>
        <taxon>Vertebrata</taxon>
        <taxon>Euteleostomi</taxon>
        <taxon>Archelosauria</taxon>
        <taxon>Archosauria</taxon>
        <taxon>Dinosauria</taxon>
        <taxon>Saurischia</taxon>
        <taxon>Theropoda</taxon>
        <taxon>Coelurosauria</taxon>
        <taxon>Aves</taxon>
        <taxon>Neognathae</taxon>
        <taxon>Neoaves</taxon>
        <taxon>Telluraves</taxon>
        <taxon>Australaves</taxon>
        <taxon>Passeriformes</taxon>
        <taxon>Pipridae</taxon>
        <taxon>Pipra</taxon>
    </lineage>
</organism>
<feature type="compositionally biased region" description="Acidic residues" evidence="16">
    <location>
        <begin position="1519"/>
        <end position="1531"/>
    </location>
</feature>
<evidence type="ECO:0000256" key="8">
    <source>
        <dbReference type="ARBA" id="ARBA00022679"/>
    </source>
</evidence>
<dbReference type="EC" id="2.7.11.1" evidence="4"/>
<feature type="compositionally biased region" description="Low complexity" evidence="16">
    <location>
        <begin position="1251"/>
        <end position="1268"/>
    </location>
</feature>
<evidence type="ECO:0000259" key="19">
    <source>
        <dbReference type="PROSITE" id="PS51285"/>
    </source>
</evidence>
<evidence type="ECO:0000313" key="20">
    <source>
        <dbReference type="Proteomes" id="UP000504627"/>
    </source>
</evidence>
<dbReference type="GO" id="GO:0015630">
    <property type="term" value="C:microtubule cytoskeleton"/>
    <property type="evidence" value="ECO:0007669"/>
    <property type="project" value="TreeGrafter"/>
</dbReference>
<feature type="region of interest" description="Disordered" evidence="16">
    <location>
        <begin position="904"/>
        <end position="924"/>
    </location>
</feature>
<keyword evidence="13" id="KW-0460">Magnesium</keyword>
<feature type="compositionally biased region" description="Low complexity" evidence="16">
    <location>
        <begin position="1079"/>
        <end position="1107"/>
    </location>
</feature>
<feature type="domain" description="PDZ" evidence="18">
    <location>
        <begin position="1115"/>
        <end position="1203"/>
    </location>
</feature>
<proteinExistence type="inferred from homology"/>
<dbReference type="CTD" id="23139"/>
<evidence type="ECO:0000256" key="5">
    <source>
        <dbReference type="ARBA" id="ARBA00022490"/>
    </source>
</evidence>
<feature type="compositionally biased region" description="Polar residues" evidence="16">
    <location>
        <begin position="230"/>
        <end position="241"/>
    </location>
</feature>
<dbReference type="CDD" id="cd05609">
    <property type="entry name" value="STKc_MAST"/>
    <property type="match status" value="1"/>
</dbReference>
<dbReference type="GO" id="GO:0005524">
    <property type="term" value="F:ATP binding"/>
    <property type="evidence" value="ECO:0007669"/>
    <property type="project" value="UniProtKB-KW"/>
</dbReference>
<evidence type="ECO:0000256" key="16">
    <source>
        <dbReference type="SAM" id="MobiDB-lite"/>
    </source>
</evidence>
<evidence type="ECO:0000256" key="3">
    <source>
        <dbReference type="ARBA" id="ARBA00009903"/>
    </source>
</evidence>
<dbReference type="Gene3D" id="1.20.1480.20">
    <property type="entry name" value="MAST3 pre-PK domain-like"/>
    <property type="match status" value="1"/>
</dbReference>
<keyword evidence="6" id="KW-0723">Serine/threonine-protein kinase</keyword>
<evidence type="ECO:0000256" key="9">
    <source>
        <dbReference type="ARBA" id="ARBA00022723"/>
    </source>
</evidence>
<dbReference type="FunFam" id="3.30.200.20:FF:001045">
    <property type="entry name" value="Microtubule-associated serine/threonine kinase 1a"/>
    <property type="match status" value="1"/>
</dbReference>
<evidence type="ECO:0000256" key="14">
    <source>
        <dbReference type="ARBA" id="ARBA00047899"/>
    </source>
</evidence>
<feature type="compositionally biased region" description="Polar residues" evidence="16">
    <location>
        <begin position="1725"/>
        <end position="1734"/>
    </location>
</feature>
<dbReference type="InterPro" id="IPR023142">
    <property type="entry name" value="MAST_pre-PK_dom_sf"/>
</dbReference>
<dbReference type="InterPro" id="IPR015022">
    <property type="entry name" value="MAST_pre-PK_dom"/>
</dbReference>
<dbReference type="Proteomes" id="UP000504627">
    <property type="component" value="Unplaced"/>
</dbReference>
<dbReference type="SUPFAM" id="SSF140482">
    <property type="entry name" value="MAST3 pre-PK domain-like"/>
    <property type="match status" value="1"/>
</dbReference>
<keyword evidence="5" id="KW-0963">Cytoplasm</keyword>
<feature type="compositionally biased region" description="Basic and acidic residues" evidence="16">
    <location>
        <begin position="1532"/>
        <end position="1542"/>
    </location>
</feature>
<keyword evidence="10" id="KW-0547">Nucleotide-binding</keyword>
<dbReference type="Pfam" id="PF08926">
    <property type="entry name" value="DUF1908"/>
    <property type="match status" value="1"/>
</dbReference>
<feature type="region of interest" description="Disordered" evidence="16">
    <location>
        <begin position="276"/>
        <end position="302"/>
    </location>
</feature>
<evidence type="ECO:0000259" key="18">
    <source>
        <dbReference type="PROSITE" id="PS50106"/>
    </source>
</evidence>
<dbReference type="InterPro" id="IPR036034">
    <property type="entry name" value="PDZ_sf"/>
</dbReference>
<feature type="compositionally biased region" description="Basic and acidic residues" evidence="16">
    <location>
        <begin position="1575"/>
        <end position="1584"/>
    </location>
</feature>
<feature type="compositionally biased region" description="Low complexity" evidence="16">
    <location>
        <begin position="1295"/>
        <end position="1321"/>
    </location>
</feature>
<dbReference type="Gene3D" id="2.30.42.10">
    <property type="match status" value="1"/>
</dbReference>
<dbReference type="CDD" id="cd23074">
    <property type="entry name" value="PDZ_MAST2"/>
    <property type="match status" value="1"/>
</dbReference>
<keyword evidence="9" id="KW-0479">Metal-binding</keyword>
<comment type="catalytic activity">
    <reaction evidence="14">
        <text>L-threonyl-[protein] + ATP = O-phospho-L-threonyl-[protein] + ADP + H(+)</text>
        <dbReference type="Rhea" id="RHEA:46608"/>
        <dbReference type="Rhea" id="RHEA-COMP:11060"/>
        <dbReference type="Rhea" id="RHEA-COMP:11605"/>
        <dbReference type="ChEBI" id="CHEBI:15378"/>
        <dbReference type="ChEBI" id="CHEBI:30013"/>
        <dbReference type="ChEBI" id="CHEBI:30616"/>
        <dbReference type="ChEBI" id="CHEBI:61977"/>
        <dbReference type="ChEBI" id="CHEBI:456216"/>
        <dbReference type="EC" id="2.7.11.1"/>
    </reaction>
</comment>
<keyword evidence="20" id="KW-1185">Reference proteome</keyword>
<dbReference type="PANTHER" id="PTHR24356">
    <property type="entry name" value="SERINE/THREONINE-PROTEIN KINASE"/>
    <property type="match status" value="1"/>
</dbReference>
<feature type="compositionally biased region" description="Polar residues" evidence="16">
    <location>
        <begin position="169"/>
        <end position="182"/>
    </location>
</feature>
<dbReference type="InterPro" id="IPR000961">
    <property type="entry name" value="AGC-kinase_C"/>
</dbReference>
<dbReference type="GO" id="GO:0032502">
    <property type="term" value="P:developmental process"/>
    <property type="evidence" value="ECO:0007669"/>
    <property type="project" value="UniProtKB-ARBA"/>
</dbReference>
<dbReference type="GO" id="GO:0004674">
    <property type="term" value="F:protein serine/threonine kinase activity"/>
    <property type="evidence" value="ECO:0007669"/>
    <property type="project" value="UniProtKB-KW"/>
</dbReference>
<dbReference type="GO" id="GO:0008017">
    <property type="term" value="F:microtubule binding"/>
    <property type="evidence" value="ECO:0007669"/>
    <property type="project" value="TreeGrafter"/>
</dbReference>
<feature type="compositionally biased region" description="Basic and acidic residues" evidence="16">
    <location>
        <begin position="41"/>
        <end position="57"/>
    </location>
</feature>
<comment type="catalytic activity">
    <reaction evidence="15">
        <text>L-seryl-[protein] + ATP = O-phospho-L-seryl-[protein] + ADP + H(+)</text>
        <dbReference type="Rhea" id="RHEA:17989"/>
        <dbReference type="Rhea" id="RHEA-COMP:9863"/>
        <dbReference type="Rhea" id="RHEA-COMP:11604"/>
        <dbReference type="ChEBI" id="CHEBI:15378"/>
        <dbReference type="ChEBI" id="CHEBI:29999"/>
        <dbReference type="ChEBI" id="CHEBI:30616"/>
        <dbReference type="ChEBI" id="CHEBI:83421"/>
        <dbReference type="ChEBI" id="CHEBI:456216"/>
        <dbReference type="EC" id="2.7.11.1"/>
    </reaction>
</comment>
<dbReference type="InterPro" id="IPR000719">
    <property type="entry name" value="Prot_kinase_dom"/>
</dbReference>
<dbReference type="SUPFAM" id="SSF50156">
    <property type="entry name" value="PDZ domain-like"/>
    <property type="match status" value="1"/>
</dbReference>
<feature type="domain" description="Protein kinase" evidence="17">
    <location>
        <begin position="509"/>
        <end position="782"/>
    </location>
</feature>
<feature type="compositionally biased region" description="Polar residues" evidence="16">
    <location>
        <begin position="1461"/>
        <end position="1474"/>
    </location>
</feature>
<keyword evidence="7" id="KW-0597">Phosphoprotein</keyword>
<dbReference type="RefSeq" id="XP_027602886.1">
    <property type="nucleotide sequence ID" value="XM_027747085.2"/>
</dbReference>
<feature type="compositionally biased region" description="Low complexity" evidence="16">
    <location>
        <begin position="287"/>
        <end position="302"/>
    </location>
</feature>
<protein>
    <recommendedName>
        <fullName evidence="4">non-specific serine/threonine protein kinase</fullName>
        <ecNumber evidence="4">2.7.11.1</ecNumber>
    </recommendedName>
</protein>
<dbReference type="FunFam" id="1.10.510.10:FF:000012">
    <property type="entry name" value="microtubule-associated serine/threonine-protein kinase 2 isoform X1"/>
    <property type="match status" value="1"/>
</dbReference>
<evidence type="ECO:0000256" key="6">
    <source>
        <dbReference type="ARBA" id="ARBA00022527"/>
    </source>
</evidence>
<feature type="compositionally biased region" description="Basic and acidic residues" evidence="16">
    <location>
        <begin position="1624"/>
        <end position="1651"/>
    </location>
</feature>
<dbReference type="InterPro" id="IPR008271">
    <property type="entry name" value="Ser/Thr_kinase_AS"/>
</dbReference>
<feature type="region of interest" description="Disordered" evidence="16">
    <location>
        <begin position="1078"/>
        <end position="1107"/>
    </location>
</feature>
<evidence type="ECO:0000256" key="4">
    <source>
        <dbReference type="ARBA" id="ARBA00012513"/>
    </source>
</evidence>
<feature type="compositionally biased region" description="Basic residues" evidence="16">
    <location>
        <begin position="1215"/>
        <end position="1229"/>
    </location>
</feature>
<comment type="cofactor">
    <cofactor evidence="1">
        <name>Mg(2+)</name>
        <dbReference type="ChEBI" id="CHEBI:18420"/>
    </cofactor>
</comment>
<feature type="domain" description="AGC-kinase C-terminal" evidence="19">
    <location>
        <begin position="783"/>
        <end position="851"/>
    </location>
</feature>
<dbReference type="FunFam" id="2.30.42.10:FF:000008">
    <property type="entry name" value="microtubule-associated serine/threonine-protein kinase 4 isoform X2"/>
    <property type="match status" value="1"/>
</dbReference>
<dbReference type="PANTHER" id="PTHR24356:SF136">
    <property type="entry name" value="MICROTUBULE-ASSOCIATED SERINE_THREONINE-PROTEIN KINASE 2"/>
    <property type="match status" value="1"/>
</dbReference>
<comment type="similarity">
    <text evidence="3">Belongs to the protein kinase superfamily. AGC Ser/Thr protein kinase family.</text>
</comment>
<dbReference type="Pfam" id="PF17820">
    <property type="entry name" value="PDZ_6"/>
    <property type="match status" value="1"/>
</dbReference>
<evidence type="ECO:0000256" key="15">
    <source>
        <dbReference type="ARBA" id="ARBA00048679"/>
    </source>
</evidence>
<feature type="region of interest" description="Disordered" evidence="16">
    <location>
        <begin position="169"/>
        <end position="254"/>
    </location>
</feature>
<evidence type="ECO:0000256" key="2">
    <source>
        <dbReference type="ARBA" id="ARBA00004496"/>
    </source>
</evidence>
<feature type="region of interest" description="Disordered" evidence="16">
    <location>
        <begin position="1964"/>
        <end position="1987"/>
    </location>
</feature>
<feature type="region of interest" description="Disordered" evidence="16">
    <location>
        <begin position="1211"/>
        <end position="1651"/>
    </location>
</feature>
<feature type="compositionally biased region" description="Polar residues" evidence="16">
    <location>
        <begin position="1585"/>
        <end position="1613"/>
    </location>
</feature>
<dbReference type="GeneID" id="114001712"/>
<evidence type="ECO:0000256" key="7">
    <source>
        <dbReference type="ARBA" id="ARBA00022553"/>
    </source>
</evidence>
<feature type="compositionally biased region" description="Polar residues" evidence="16">
    <location>
        <begin position="1751"/>
        <end position="1803"/>
    </location>
</feature>
<feature type="compositionally biased region" description="Polar residues" evidence="16">
    <location>
        <begin position="1274"/>
        <end position="1294"/>
    </location>
</feature>
<evidence type="ECO:0000256" key="1">
    <source>
        <dbReference type="ARBA" id="ARBA00001946"/>
    </source>
</evidence>
<dbReference type="InterPro" id="IPR041489">
    <property type="entry name" value="PDZ_6"/>
</dbReference>
<evidence type="ECO:0000256" key="13">
    <source>
        <dbReference type="ARBA" id="ARBA00022842"/>
    </source>
</evidence>
<evidence type="ECO:0000313" key="21">
    <source>
        <dbReference type="RefSeq" id="XP_027602886.1"/>
    </source>
</evidence>
<keyword evidence="8" id="KW-0808">Transferase</keyword>
<dbReference type="GO" id="GO:0005737">
    <property type="term" value="C:cytoplasm"/>
    <property type="evidence" value="ECO:0007669"/>
    <property type="project" value="UniProtKB-SubCell"/>
</dbReference>
<dbReference type="SMART" id="SM00220">
    <property type="entry name" value="S_TKc"/>
    <property type="match status" value="1"/>
</dbReference>
<dbReference type="Pfam" id="PF00069">
    <property type="entry name" value="Pkinase"/>
    <property type="match status" value="1"/>
</dbReference>
<gene>
    <name evidence="21" type="primary">MAST2</name>
</gene>
<dbReference type="FunFam" id="1.20.1480.20:FF:000001">
    <property type="entry name" value="microtubule-associated serine/threonine-protein kinase 4 isoform X1"/>
    <property type="match status" value="1"/>
</dbReference>
<dbReference type="InterPro" id="IPR011009">
    <property type="entry name" value="Kinase-like_dom_sf"/>
</dbReference>
<dbReference type="PROSITE" id="PS00108">
    <property type="entry name" value="PROTEIN_KINASE_ST"/>
    <property type="match status" value="1"/>
</dbReference>
<evidence type="ECO:0000259" key="17">
    <source>
        <dbReference type="PROSITE" id="PS50011"/>
    </source>
</evidence>
<evidence type="ECO:0000256" key="11">
    <source>
        <dbReference type="ARBA" id="ARBA00022777"/>
    </source>
</evidence>
<dbReference type="GO" id="GO:0007010">
    <property type="term" value="P:cytoskeleton organization"/>
    <property type="evidence" value="ECO:0007669"/>
    <property type="project" value="TreeGrafter"/>
</dbReference>
<feature type="compositionally biased region" description="Basic and acidic residues" evidence="16">
    <location>
        <begin position="1"/>
        <end position="10"/>
    </location>
</feature>
<feature type="compositionally biased region" description="Basic and acidic residues" evidence="16">
    <location>
        <begin position="1553"/>
        <end position="1566"/>
    </location>
</feature>
<keyword evidence="11 21" id="KW-0418">Kinase</keyword>
<feature type="compositionally biased region" description="Basic and acidic residues" evidence="16">
    <location>
        <begin position="871"/>
        <end position="883"/>
    </location>
</feature>
<keyword evidence="12" id="KW-0067">ATP-binding</keyword>
<feature type="region of interest" description="Disordered" evidence="16">
    <location>
        <begin position="1"/>
        <end position="57"/>
    </location>
</feature>
<feature type="compositionally biased region" description="Basic and acidic residues" evidence="16">
    <location>
        <begin position="1498"/>
        <end position="1518"/>
    </location>
</feature>
<dbReference type="SUPFAM" id="SSF56112">
    <property type="entry name" value="Protein kinase-like (PK-like)"/>
    <property type="match status" value="1"/>
</dbReference>
<dbReference type="PROSITE" id="PS51285">
    <property type="entry name" value="AGC_KINASE_CTER"/>
    <property type="match status" value="1"/>
</dbReference>
<feature type="region of interest" description="Disordered" evidence="16">
    <location>
        <begin position="854"/>
        <end position="883"/>
    </location>
</feature>
<feature type="compositionally biased region" description="Low complexity" evidence="16">
    <location>
        <begin position="1363"/>
        <end position="1372"/>
    </location>
</feature>
<dbReference type="GO" id="GO:0000287">
    <property type="term" value="F:magnesium ion binding"/>
    <property type="evidence" value="ECO:0007669"/>
    <property type="project" value="InterPro"/>
</dbReference>
<dbReference type="Gene3D" id="1.10.510.10">
    <property type="entry name" value="Transferase(Phosphotransferase) domain 1"/>
    <property type="match status" value="1"/>
</dbReference>
<evidence type="ECO:0000256" key="10">
    <source>
        <dbReference type="ARBA" id="ARBA00022741"/>
    </source>
</evidence>
<dbReference type="PROSITE" id="PS50011">
    <property type="entry name" value="PROTEIN_KINASE_DOM"/>
    <property type="match status" value="1"/>
</dbReference>
<feature type="compositionally biased region" description="Basic and acidic residues" evidence="16">
    <location>
        <begin position="1739"/>
        <end position="1748"/>
    </location>
</feature>
<dbReference type="InterPro" id="IPR037711">
    <property type="entry name" value="MAST"/>
</dbReference>
<dbReference type="GO" id="GO:0035556">
    <property type="term" value="P:intracellular signal transduction"/>
    <property type="evidence" value="ECO:0007669"/>
    <property type="project" value="TreeGrafter"/>
</dbReference>
<sequence>MRKGRSRGDKAAPPPPARREPGRAVSGSAAERRAALLGGGGRKEPEDSRAAGAPEREMITESTPLRCRKLSNPDIFSSAGKTKLHRQLSQDDCKLRRGSLASSLSGKQLLPLSNSVHSGVGQTIWQPPGDTSNLVRMRNQSLGQSAPSLTAGLKELSLPRRGSFCRTSNRKSLIVTSSTSPTLPRPHSPLHGHAGSSPLDSPRNFSPNAPAHFSFVPARRTDGRRWSLASLPSSGYGTNTPSSTVSSSCSSQEKLHQLPFQPTADELHFLTKHFSTESITDEEGRHSPALRPRSRSLSPGRSPVSFDSEIIMMNHVYKERFPKATAQMEERLAEFIASNAPENVLQLADGVLSFIHHQVIELARDCLDKSREGLITSRYFYELQENLEKLLQDAHERSESSEVAFVTQLVKKLMIIIARPARLLECLEFDPEEFYHLLEAAEGHAKEGQGIKCDIPRYIISQLGLTRDPLEEMAQLNSYDSPDTPETDDSVESRGASVQSKKTPSEEEFETIKLISNGAYGAVYLVRHKTTRQRFAMKKINKQNLILRNQIQQAFVERDILTFAENPFVVSMFCSFETKRHLCMVMEYVEGGDCATLLKNIGALPVDMARMYFAETVLALEYLHNYGIVHRDLKPDNLLITSMGHIKLTDFGLSKIGLMSLTTNLYEGHIEKDTREFLDKQVCGTPEYIAPEVILRQGYGKPVDWWAMGIILYEFLVGCVPFFGDTPEELFGQVISDEIAWPEGDDALPPDAQDLISKLLRQNPLERMGTGSAFEVKQHRFFKDLDWNGLLRQKAEFIPQLESEDDTSYFDTRSERYQHLDSEEEEDTNDDDHVEIRQFSSCSPRFSKVYSSMERLSIHEERKTPPPTKRSLSEEKDDRLDSLGGLKSRDRSWVIGSPEILRKRLSMSESSHTESDSSPPLTVRRRCSGLLDMPRFAISAEDEGAALKRPQSEGMLLSTVQSREGLPVPIPEQPVEHELPLEGDAGPATPSTAASSASTLTAGSTADFSDPRARSNSNEGPDFTTPKAISDLAVRRARHRLLSGESGEKRTSRPVNKVIKSASATALSLLIPSDHHTCSPLASPMSPHSLSSNPSSRDSSPSRDFSPAIANLKPPIIIHRAGKKYGFTLRAIRVYMGDSDIYTVHHMVWHVEEGGPANEAGLREGDLITHVNGEPVHGLVHTEVVELILKSGNKVSISTTPFENTSIKVGPARKASYKSKMARRNKKSKTKDGQESKKKSSLLRKITKQASLLHTSRSLSSLNRSLSSGESVPGSPTHNLSPRSPTQSYRSTPESVHSVGGNSSQSSSPSSSVPNSPASSGHIRPSSLHGLAPKLQRQYRSPRRKSAGNIPLSPLAHTPSPTPQSTSPQRSPSPLPGHSVGSSSIIQSFPVKLHSSPPLVRQISRPKSAEPPRSPLLKRVQSAEKLAASLSSSEKKLGSSRKHSLDISHSEFKKEMLQRDPSLQSLQESANETTGGKLGLAEKGMLQKPGSRKLGAIRQDRVERRESLQKQEAIREVDSSEDETDDGSEDSQDGRRLDKPRGSGDQGSDSFNEDNKFSSKLESKDSIEDDAFLPEDPKGTEDLQKGNTQQAKPVSEPLQVSVQPSPSELLSRTSPEKLANSEKPFLKSETTAKEHKLPENKTFDCFGPKDRSSEAIKDLGRTTGTQKTVDGTEHVWCPSIKLLELEEGDSSGASCGKLDLKDPVLTESSQKKQDSKPLLALSSWCPANTSTPVSVSPPDRGEKGHKETLQPAEQHSTSFLSPGSASEMSQRSPGTEKQQPSSSQAESTLTSRKTSPAGPASSTLLIPGAIERALSVSQLVPLAQSVLGPLKLSMSGSGEVEKRKDLGASCKEERDLKQKRQEISQVGECQEKAKLSSTDGLTTRSGSCSESLHSAKPWEATCPVVAKKEATCPVVAKKEATCPVVVKKEATSCGAKASEALAGSCKITPSKELSHALGQAALKASPLPDGSTRPCKEGTLAQAKSKEVGNQLKIQDFPLSHDDAVKKT</sequence>